<name>A0A7I8K113_SPIIN</name>
<gene>
    <name evidence="1" type="ORF">SI8410_01001890</name>
    <name evidence="2" type="ORF">SI8410_01001891</name>
</gene>
<keyword evidence="3" id="KW-1185">Reference proteome</keyword>
<evidence type="ECO:0000313" key="2">
    <source>
        <dbReference type="EMBL" id="CAA7389920.1"/>
    </source>
</evidence>
<sequence length="52" mass="6031">MIKRDSQGHSYSVVRGEILGFTEDGRLRKHLPRMFSLIKNESWGLEDDQIPS</sequence>
<dbReference type="OrthoDB" id="724023at2759"/>
<accession>A0A7I8K113</accession>
<dbReference type="AlphaFoldDB" id="A0A7I8K113"/>
<evidence type="ECO:0000313" key="3">
    <source>
        <dbReference type="Proteomes" id="UP000663760"/>
    </source>
</evidence>
<dbReference type="Proteomes" id="UP000663760">
    <property type="component" value="Chromosome 1"/>
</dbReference>
<reference evidence="1" key="1">
    <citation type="submission" date="2020-02" db="EMBL/GenBank/DDBJ databases">
        <authorList>
            <person name="Scholz U."/>
            <person name="Mascher M."/>
            <person name="Fiebig A."/>
        </authorList>
    </citation>
    <scope>NUCLEOTIDE SEQUENCE</scope>
</reference>
<protein>
    <submittedName>
        <fullName evidence="1">Uncharacterized protein</fullName>
    </submittedName>
</protein>
<proteinExistence type="predicted"/>
<dbReference type="EMBL" id="LR746264">
    <property type="protein sequence ID" value="CAA7389919.1"/>
    <property type="molecule type" value="Genomic_DNA"/>
</dbReference>
<evidence type="ECO:0000313" key="1">
    <source>
        <dbReference type="EMBL" id="CAA7389919.1"/>
    </source>
</evidence>
<dbReference type="EMBL" id="LR746264">
    <property type="protein sequence ID" value="CAA7389920.1"/>
    <property type="molecule type" value="Genomic_DNA"/>
</dbReference>
<organism evidence="1 3">
    <name type="scientific">Spirodela intermedia</name>
    <name type="common">Intermediate duckweed</name>
    <dbReference type="NCBI Taxonomy" id="51605"/>
    <lineage>
        <taxon>Eukaryota</taxon>
        <taxon>Viridiplantae</taxon>
        <taxon>Streptophyta</taxon>
        <taxon>Embryophyta</taxon>
        <taxon>Tracheophyta</taxon>
        <taxon>Spermatophyta</taxon>
        <taxon>Magnoliopsida</taxon>
        <taxon>Liliopsida</taxon>
        <taxon>Araceae</taxon>
        <taxon>Lemnoideae</taxon>
        <taxon>Spirodela</taxon>
    </lineage>
</organism>